<dbReference type="SUPFAM" id="SSF81324">
    <property type="entry name" value="Voltage-gated potassium channels"/>
    <property type="match status" value="1"/>
</dbReference>
<feature type="region of interest" description="Disordered" evidence="10">
    <location>
        <begin position="151"/>
        <end position="174"/>
    </location>
</feature>
<dbReference type="PROSITE" id="PS00888">
    <property type="entry name" value="CNMP_BINDING_1"/>
    <property type="match status" value="1"/>
</dbReference>
<dbReference type="Gene3D" id="2.60.120.10">
    <property type="entry name" value="Jelly Rolls"/>
    <property type="match status" value="1"/>
</dbReference>
<evidence type="ECO:0000256" key="4">
    <source>
        <dbReference type="ARBA" id="ARBA00022989"/>
    </source>
</evidence>
<protein>
    <recommendedName>
        <fullName evidence="12">Cyclic nucleotide-binding domain-containing protein</fullName>
    </recommendedName>
</protein>
<evidence type="ECO:0000256" key="11">
    <source>
        <dbReference type="SAM" id="Phobius"/>
    </source>
</evidence>
<dbReference type="SUPFAM" id="SSF51206">
    <property type="entry name" value="cAMP-binding domain-like"/>
    <property type="match status" value="1"/>
</dbReference>
<keyword evidence="2" id="KW-0813">Transport</keyword>
<dbReference type="InterPro" id="IPR005821">
    <property type="entry name" value="Ion_trans_dom"/>
</dbReference>
<feature type="compositionally biased region" description="Polar residues" evidence="10">
    <location>
        <begin position="265"/>
        <end position="275"/>
    </location>
</feature>
<evidence type="ECO:0000256" key="10">
    <source>
        <dbReference type="SAM" id="MobiDB-lite"/>
    </source>
</evidence>
<evidence type="ECO:0000256" key="2">
    <source>
        <dbReference type="ARBA" id="ARBA00022448"/>
    </source>
</evidence>
<evidence type="ECO:0000313" key="14">
    <source>
        <dbReference type="Proteomes" id="UP000789390"/>
    </source>
</evidence>
<evidence type="ECO:0000259" key="12">
    <source>
        <dbReference type="PROSITE" id="PS50042"/>
    </source>
</evidence>
<dbReference type="InterPro" id="IPR014710">
    <property type="entry name" value="RmlC-like_jellyroll"/>
</dbReference>
<feature type="region of interest" description="Disordered" evidence="10">
    <location>
        <begin position="964"/>
        <end position="983"/>
    </location>
</feature>
<feature type="region of interest" description="Disordered" evidence="10">
    <location>
        <begin position="1701"/>
        <end position="1731"/>
    </location>
</feature>
<dbReference type="Pfam" id="PF00027">
    <property type="entry name" value="cNMP_binding"/>
    <property type="match status" value="1"/>
</dbReference>
<evidence type="ECO:0000256" key="8">
    <source>
        <dbReference type="ARBA" id="ARBA00023303"/>
    </source>
</evidence>
<feature type="compositionally biased region" description="Low complexity" evidence="10">
    <location>
        <begin position="1251"/>
        <end position="1267"/>
    </location>
</feature>
<evidence type="ECO:0000256" key="7">
    <source>
        <dbReference type="ARBA" id="ARBA00023286"/>
    </source>
</evidence>
<sequence>MGSNNDETSETTSPPMIAVSIAVDDADPSDGELMNGQSKDQADQQQAFSTSLPSPSAGAAAPLSPTRPFHDEDAIHLAPEASKLPSSPSGNISGGLQVASERRLSFSQPEARARSRSVGEKQWTRVRAVMAWYTRLRRIKKSVVYDYPEEGAPNVGPEVAPHPPSTSHDPSSIVEGRSRSAQRWMKLRTTVQLTSAISSTVAQSKKTSLKREDSFIARFSTRQIPEAQETFDATDEGGSSSGGGGNGGSGTCGGGLPAMGDNNKIAGSTSGPSHSTTEKIKRRRRHQKPPRSVLNPDENGLFYWLAFLALWVLYNLWTVVVRLAFPELHQGDNLFVWNVCDSLGDVAYALDIAVQFRTGYLEQGIMVHDSRKLAAHYIRSKAFLIDIFSLLPIDWMLLTDQVANPVMARWRPAARFLRLTKLYRVFAFYYVVESRIVYPNAWRVVNLVHILLMLAHWFGCFYYLLSESEGFQSDWSYPYPEGDFATLTRKYLGSLYWSTLTLTTIGDLPTPETNADRPRKPHRPQRLATMSSPTARPPAAHGWVGQCSNTSRWSVASGSVSGQGYGHGGHDDGLQALPRRGLKSRILHHSTNQGYIFTIASYLIGVFIFATIVGQVGNVITNRNASRLEFERLLDTAKLYMRHHKVPRSMQRRVQRWYDYSWSRGRIQGGGDTSSALRILPDKLKTELALHVNLATLKKVSIFKECQPEFLHDLVLKMRSSIFTPGDMICRRGEVAREMFIIADGILEVISSETGKVLTSMQAGDFFGEIGILNLDGLNKRTADVRSVGYAELFSLSREDVLTAMKDYPEAEEILLNLGRKRLMEARKMASQHRAQMARKGLLALEKAAQLRAQQQEAALTDESAGTMAAEGSTQSAASKFTDRIRSDVFGLKKAISKSFKESRRPKSDSPTIEMGTYGGVGSTLGGIGGALSKASSVPLGNSSLLSISPSGSKSHLLRRMPRVASDEAQTTHHSSSEDCRLTQPLLQKPESPVEVIGAGLPLFQRLKLLRQRELEKEKQQQQEQEALLAKTEDAETIRSLQQVSVALLETTTDGVGGKSTPPPPPSASSPPSQARDDKQARHISFVDETNVEKKRDYVPVDPPKTRGKSARWTLPGMVGRANETSTKINKSRLSRLNTIKQASSSSSAIDSIEQAEPPPLPPPLPPTPPFWQSSKPSVSPPPRPLAPPRPPAPHFPGLGIRRKKPPRRAQTMRADDSPSSIPETDVPYRPVQHFRSMIKQPWHWSGELGQQQQQQQSSNPPSSSKSRPIGPGGIPLSGRRFSRQNTIQVVSDVQGVLSDILRDIVPSSSKSSSRSASTKPLIANVVPPVQSPASMDYGAMRQPTTNWESVRHETIVGDRPPQRPQRLNLRQCKNRSSRDYNSIDDLSPEYTVLPFVKRLKILNERQKIVELQKALTTTSTSIVCESGAEVTTTVTTTKNPSIGMSQIPIVESIKGAVSTATESNETPERVCLKKMLKSASRKEMLLPQDQNHRMKLLRSQTVEGYAVRHSNFTKLNHQRLKNNHRIAQTMPSPPPLPFYQQQPLDPSAVTDPSVRPPTPLPLDCHLPGFKSIGGVEQKQLSFFKASGQDGVKEECVAELLTAIKTVLQERLDEIQARFQAQIHLLRSEVEKKDQLISQLEIQLESLGVQPVIPVHQVSSETHSEREEHTSSIESDEDDDDDDDDSRTLRYFARSVSKGSFIHLAPPSPSTPQQPSPGSDSHQQSPCPSIDDMLDSAAEEIQPTTAVLNPEPLWQLEFGSCWQRMPVITSNPKDFIVDIEESSLSSGTETSSASFKRKKMRAMSLDIVGSRRQAAAAAASAIGASKMTPARSPAAPYNPNWEILMLAESMDKEDEDEDEFTCQSLPVRSRQEEPVVAGASANSAVMRRRRSLRSSTSVDPQSMSSAKSKKMIEKWYWSYPPPKDEPTDFPAKSDGAGK</sequence>
<accession>A0A8J2RTY6</accession>
<dbReference type="GO" id="GO:0005221">
    <property type="term" value="F:intracellularly cyclic nucleotide-activated monoatomic cation channel activity"/>
    <property type="evidence" value="ECO:0007669"/>
    <property type="project" value="InterPro"/>
</dbReference>
<reference evidence="13" key="1">
    <citation type="submission" date="2021-11" db="EMBL/GenBank/DDBJ databases">
        <authorList>
            <person name="Schell T."/>
        </authorList>
    </citation>
    <scope>NUCLEOTIDE SEQUENCE</scope>
    <source>
        <strain evidence="13">M5</strain>
    </source>
</reference>
<feature type="compositionally biased region" description="Pro residues" evidence="10">
    <location>
        <begin position="1157"/>
        <end position="1170"/>
    </location>
</feature>
<comment type="subcellular location">
    <subcellularLocation>
        <location evidence="1">Membrane</location>
        <topology evidence="1">Multi-pass membrane protein</topology>
    </subcellularLocation>
</comment>
<keyword evidence="9" id="KW-0175">Coiled coil</keyword>
<feature type="region of interest" description="Disordered" evidence="10">
    <location>
        <begin position="1246"/>
        <end position="1280"/>
    </location>
</feature>
<dbReference type="InterPro" id="IPR018488">
    <property type="entry name" value="cNMP-bd_CS"/>
</dbReference>
<gene>
    <name evidence="13" type="ORF">DGAL_LOCUS11827</name>
</gene>
<proteinExistence type="predicted"/>
<feature type="region of interest" description="Disordered" evidence="10">
    <location>
        <begin position="856"/>
        <end position="878"/>
    </location>
</feature>
<dbReference type="PANTHER" id="PTHR45638:SF7">
    <property type="entry name" value="CYCLIC NUCLEOTIDE-GATED ION CHANNEL-LIKE, ISOFORM E"/>
    <property type="match status" value="1"/>
</dbReference>
<dbReference type="InterPro" id="IPR050866">
    <property type="entry name" value="CNG_cation_channel"/>
</dbReference>
<feature type="compositionally biased region" description="Acidic residues" evidence="10">
    <location>
        <begin position="1674"/>
        <end position="1685"/>
    </location>
</feature>
<keyword evidence="3 11" id="KW-0812">Transmembrane</keyword>
<feature type="compositionally biased region" description="Low complexity" evidence="10">
    <location>
        <begin position="51"/>
        <end position="64"/>
    </location>
</feature>
<dbReference type="GO" id="GO:0044877">
    <property type="term" value="F:protein-containing complex binding"/>
    <property type="evidence" value="ECO:0007669"/>
    <property type="project" value="TreeGrafter"/>
</dbReference>
<feature type="compositionally biased region" description="Gly residues" evidence="10">
    <location>
        <begin position="239"/>
        <end position="257"/>
    </location>
</feature>
<keyword evidence="7" id="KW-1071">Ligand-gated ion channel</keyword>
<feature type="compositionally biased region" description="Polar residues" evidence="10">
    <location>
        <begin position="35"/>
        <end position="50"/>
    </location>
</feature>
<evidence type="ECO:0000256" key="1">
    <source>
        <dbReference type="ARBA" id="ARBA00004141"/>
    </source>
</evidence>
<evidence type="ECO:0000256" key="5">
    <source>
        <dbReference type="ARBA" id="ARBA00023065"/>
    </source>
</evidence>
<organism evidence="13 14">
    <name type="scientific">Daphnia galeata</name>
    <dbReference type="NCBI Taxonomy" id="27404"/>
    <lineage>
        <taxon>Eukaryota</taxon>
        <taxon>Metazoa</taxon>
        <taxon>Ecdysozoa</taxon>
        <taxon>Arthropoda</taxon>
        <taxon>Crustacea</taxon>
        <taxon>Branchiopoda</taxon>
        <taxon>Diplostraca</taxon>
        <taxon>Cladocera</taxon>
        <taxon>Anomopoda</taxon>
        <taxon>Daphniidae</taxon>
        <taxon>Daphnia</taxon>
    </lineage>
</organism>
<feature type="region of interest" description="Disordered" evidence="10">
    <location>
        <begin position="1658"/>
        <end position="1686"/>
    </location>
</feature>
<keyword evidence="14" id="KW-1185">Reference proteome</keyword>
<keyword evidence="4 11" id="KW-1133">Transmembrane helix</keyword>
<dbReference type="InterPro" id="IPR000595">
    <property type="entry name" value="cNMP-bd_dom"/>
</dbReference>
<feature type="compositionally biased region" description="Basic residues" evidence="10">
    <location>
        <begin position="280"/>
        <end position="289"/>
    </location>
</feature>
<dbReference type="PROSITE" id="PS50042">
    <property type="entry name" value="CNMP_BINDING_3"/>
    <property type="match status" value="1"/>
</dbReference>
<feature type="domain" description="Cyclic nucleotide-binding" evidence="12">
    <location>
        <begin position="702"/>
        <end position="799"/>
    </location>
</feature>
<feature type="compositionally biased region" description="Basic and acidic residues" evidence="10">
    <location>
        <begin position="1662"/>
        <end position="1671"/>
    </location>
</feature>
<feature type="region of interest" description="Disordered" evidence="10">
    <location>
        <begin position="1"/>
        <end position="113"/>
    </location>
</feature>
<dbReference type="PANTHER" id="PTHR45638">
    <property type="entry name" value="CYCLIC NUCLEOTIDE-GATED CATION CHANNEL SUBUNIT A"/>
    <property type="match status" value="1"/>
</dbReference>
<keyword evidence="8" id="KW-0407">Ion channel</keyword>
<dbReference type="CDD" id="cd00038">
    <property type="entry name" value="CAP_ED"/>
    <property type="match status" value="1"/>
</dbReference>
<name>A0A8J2RTY6_9CRUS</name>
<dbReference type="Pfam" id="PF00520">
    <property type="entry name" value="Ion_trans"/>
    <property type="match status" value="1"/>
</dbReference>
<feature type="region of interest" description="Disordered" evidence="10">
    <location>
        <begin position="226"/>
        <end position="292"/>
    </location>
</feature>
<feature type="transmembrane region" description="Helical" evidence="11">
    <location>
        <begin position="301"/>
        <end position="325"/>
    </location>
</feature>
<feature type="compositionally biased region" description="Low complexity" evidence="10">
    <location>
        <begin position="1143"/>
        <end position="1153"/>
    </location>
</feature>
<dbReference type="Proteomes" id="UP000789390">
    <property type="component" value="Unassembled WGS sequence"/>
</dbReference>
<feature type="region of interest" description="Disordered" evidence="10">
    <location>
        <begin position="1094"/>
        <end position="1228"/>
    </location>
</feature>
<dbReference type="SMART" id="SM00100">
    <property type="entry name" value="cNMP"/>
    <property type="match status" value="1"/>
</dbReference>
<evidence type="ECO:0000313" key="13">
    <source>
        <dbReference type="EMBL" id="CAH0108444.1"/>
    </source>
</evidence>
<dbReference type="Gene3D" id="1.10.287.630">
    <property type="entry name" value="Helix hairpin bin"/>
    <property type="match status" value="1"/>
</dbReference>
<comment type="caution">
    <text evidence="13">The sequence shown here is derived from an EMBL/GenBank/DDBJ whole genome shotgun (WGS) entry which is preliminary data.</text>
</comment>
<evidence type="ECO:0000256" key="6">
    <source>
        <dbReference type="ARBA" id="ARBA00023136"/>
    </source>
</evidence>
<evidence type="ECO:0000256" key="9">
    <source>
        <dbReference type="SAM" id="Coils"/>
    </source>
</evidence>
<dbReference type="OrthoDB" id="421226at2759"/>
<dbReference type="InterPro" id="IPR018490">
    <property type="entry name" value="cNMP-bd_dom_sf"/>
</dbReference>
<feature type="coiled-coil region" evidence="9">
    <location>
        <begin position="1006"/>
        <end position="1035"/>
    </location>
</feature>
<dbReference type="Gene3D" id="1.10.287.70">
    <property type="match status" value="1"/>
</dbReference>
<feature type="transmembrane region" description="Helical" evidence="11">
    <location>
        <begin position="595"/>
        <end position="617"/>
    </location>
</feature>
<feature type="region of interest" description="Disordered" evidence="10">
    <location>
        <begin position="1053"/>
        <end position="1080"/>
    </location>
</feature>
<feature type="region of interest" description="Disordered" evidence="10">
    <location>
        <begin position="508"/>
        <end position="541"/>
    </location>
</feature>
<feature type="region of interest" description="Disordered" evidence="10">
    <location>
        <begin position="1865"/>
        <end position="1938"/>
    </location>
</feature>
<keyword evidence="5" id="KW-0406">Ion transport</keyword>
<feature type="compositionally biased region" description="Pro residues" evidence="10">
    <location>
        <begin position="1179"/>
        <end position="1195"/>
    </location>
</feature>
<dbReference type="PROSITE" id="PS00889">
    <property type="entry name" value="CNMP_BINDING_2"/>
    <property type="match status" value="1"/>
</dbReference>
<feature type="region of interest" description="Disordered" evidence="10">
    <location>
        <begin position="1527"/>
        <end position="1556"/>
    </location>
</feature>
<feature type="compositionally biased region" description="Pro residues" evidence="10">
    <location>
        <begin position="1706"/>
        <end position="1715"/>
    </location>
</feature>
<evidence type="ECO:0000256" key="3">
    <source>
        <dbReference type="ARBA" id="ARBA00022692"/>
    </source>
</evidence>
<keyword evidence="6 11" id="KW-0472">Membrane</keyword>
<dbReference type="EMBL" id="CAKKLH010000284">
    <property type="protein sequence ID" value="CAH0108444.1"/>
    <property type="molecule type" value="Genomic_DNA"/>
</dbReference>
<feature type="compositionally biased region" description="Polar residues" evidence="10">
    <location>
        <begin position="1"/>
        <end position="14"/>
    </location>
</feature>
<dbReference type="GO" id="GO:0016020">
    <property type="term" value="C:membrane"/>
    <property type="evidence" value="ECO:0007669"/>
    <property type="project" value="UniProtKB-SubCell"/>
</dbReference>
<dbReference type="FunFam" id="1.10.287.630:FF:000001">
    <property type="entry name" value="Cyclic nucleotide-gated channel alpha 3"/>
    <property type="match status" value="1"/>
</dbReference>